<evidence type="ECO:0000256" key="8">
    <source>
        <dbReference type="ARBA" id="ARBA00023136"/>
    </source>
</evidence>
<dbReference type="InterPro" id="IPR038550">
    <property type="entry name" value="GPCR_3_9-Cys_sf"/>
</dbReference>
<feature type="transmembrane region" description="Helical" evidence="12">
    <location>
        <begin position="755"/>
        <end position="775"/>
    </location>
</feature>
<feature type="domain" description="G-protein coupled receptors family 3 profile" evidence="13">
    <location>
        <begin position="561"/>
        <end position="825"/>
    </location>
</feature>
<feature type="transmembrane region" description="Helical" evidence="12">
    <location>
        <begin position="781"/>
        <end position="803"/>
    </location>
</feature>
<evidence type="ECO:0000256" key="10">
    <source>
        <dbReference type="ARBA" id="ARBA00023180"/>
    </source>
</evidence>
<accession>A0AA35L7F6</accession>
<dbReference type="Proteomes" id="UP001178461">
    <property type="component" value="Chromosome 13"/>
</dbReference>
<name>A0AA35L7F6_9SAUR</name>
<dbReference type="PROSITE" id="PS50259">
    <property type="entry name" value="G_PROTEIN_RECEP_F3_4"/>
    <property type="match status" value="1"/>
</dbReference>
<feature type="transmembrane region" description="Helical" evidence="12">
    <location>
        <begin position="601"/>
        <end position="619"/>
    </location>
</feature>
<feature type="transmembrane region" description="Helical" evidence="12">
    <location>
        <begin position="631"/>
        <end position="655"/>
    </location>
</feature>
<dbReference type="CDD" id="cd15283">
    <property type="entry name" value="7tmC_V2R_pheromone"/>
    <property type="match status" value="1"/>
</dbReference>
<dbReference type="Gene3D" id="2.10.50.30">
    <property type="entry name" value="GPCR, family 3, nine cysteines domain"/>
    <property type="match status" value="1"/>
</dbReference>
<dbReference type="GO" id="GO:0005886">
    <property type="term" value="C:plasma membrane"/>
    <property type="evidence" value="ECO:0007669"/>
    <property type="project" value="UniProtKB-SubCell"/>
</dbReference>
<keyword evidence="11" id="KW-0807">Transducer</keyword>
<keyword evidence="6 12" id="KW-1133">Transmembrane helix</keyword>
<gene>
    <name evidence="14" type="ORF">PODLI_1B012975</name>
</gene>
<dbReference type="FunFam" id="3.40.50.2300:FF:000024">
    <property type="entry name" value="Vomeronasal 2, receptor 73"/>
    <property type="match status" value="1"/>
</dbReference>
<dbReference type="InterPro" id="IPR017979">
    <property type="entry name" value="GPCR_3_CS"/>
</dbReference>
<evidence type="ECO:0000313" key="14">
    <source>
        <dbReference type="EMBL" id="CAI5790469.1"/>
    </source>
</evidence>
<dbReference type="PRINTS" id="PR01535">
    <property type="entry name" value="VOMERONASL2R"/>
</dbReference>
<feature type="non-terminal residue" evidence="14">
    <location>
        <position position="830"/>
    </location>
</feature>
<dbReference type="InterPro" id="IPR004073">
    <property type="entry name" value="GPCR_3_vmron_rcpt_2"/>
</dbReference>
<dbReference type="InterPro" id="IPR028082">
    <property type="entry name" value="Peripla_BP_I"/>
</dbReference>
<keyword evidence="9 14" id="KW-0675">Receptor</keyword>
<keyword evidence="4 12" id="KW-0812">Transmembrane</keyword>
<dbReference type="PRINTS" id="PR00248">
    <property type="entry name" value="GPCRMGR"/>
</dbReference>
<dbReference type="Pfam" id="PF07562">
    <property type="entry name" value="NCD3G"/>
    <property type="match status" value="1"/>
</dbReference>
<dbReference type="Gene3D" id="3.40.50.2300">
    <property type="match status" value="2"/>
</dbReference>
<dbReference type="InterPro" id="IPR017978">
    <property type="entry name" value="GPCR_3_C"/>
</dbReference>
<feature type="transmembrane region" description="Helical" evidence="12">
    <location>
        <begin position="720"/>
        <end position="743"/>
    </location>
</feature>
<dbReference type="InterPro" id="IPR000337">
    <property type="entry name" value="GPCR_3"/>
</dbReference>
<dbReference type="Pfam" id="PF00003">
    <property type="entry name" value="7tm_3"/>
    <property type="match status" value="1"/>
</dbReference>
<evidence type="ECO:0000256" key="11">
    <source>
        <dbReference type="ARBA" id="ARBA00023224"/>
    </source>
</evidence>
<keyword evidence="15" id="KW-1185">Reference proteome</keyword>
<dbReference type="EMBL" id="OX395138">
    <property type="protein sequence ID" value="CAI5790469.1"/>
    <property type="molecule type" value="Genomic_DNA"/>
</dbReference>
<keyword evidence="3" id="KW-1003">Cell membrane</keyword>
<sequence>MSEKYERGGHTIGGVFSFRSAAFEFNSFRESAADAGIYLTRILPKNIQHFLAFWFAIIEVNKNPKLIPNVTLGFRLLDNFCDGRLTYFTTMQLLTSGGVRTNNYNCDTKNSVLAIVGGLASENSIEISNIASTYKMAQLSYGSFDPVLSDKTRFPFFYRMVPNEVMQIKGVIQLLLHFSWKWVGLIAPDDHSGETFVQTLKGLLIQHNLCVAFTHSILAITSAITTDIEKEEAKMYHTFSQTKANVVVVCGDSQSLMLFTFWIDLNYQGAQMALVGKVWIMNAQWDFTAVDSQSFWSLKHFHGALAFTIHTTVVPGFQDFLKAFNPQRYHPKDVFMKEFYKKVFHCGVIYSDRTSEIRCSTEEHLESLPGAVFEMSMSGQSYSAYNAVHVIAHVLHEMHLSTSKHIKLGKRSRFGLRNVQQQLHHMLRNIRFNNSAGEEIFFNEHQESTTGYDIVNCYVFPNGSLIRAKIGIMDAHTSALPRSVCSESCHPGYSQRVQEGKQVCCYDCTPCPEGMISNQTVSTLLKDADHCDRCLNEQRSNQERNQCIPKVIHFLSYEEPLGMASATCSLMLSLVTALILQIFIKHQDTPIVKANNRDITYILLVSLLFCFLCPLLFIGRPRKVTCLLRQTAFGLIFSAAVSSLLAKTITVVLAFKATQPGSNMRKWLRKRVANSIVLFCFLGQFVICTVWLGANPPFPSLDMHSESGQIIVQCDEGSVTMFYCVLSYMGLLAIISFLVAFLARNLPDSFNEAKFITFSMLVFCSVWVCFVPTYLSAKGKYMVAVEIFSILASAAGLLGCIFFPKCYIVILKPSLNTKGHLIRKSDYGIS</sequence>
<evidence type="ECO:0000256" key="5">
    <source>
        <dbReference type="ARBA" id="ARBA00022729"/>
    </source>
</evidence>
<evidence type="ECO:0000256" key="9">
    <source>
        <dbReference type="ARBA" id="ARBA00023170"/>
    </source>
</evidence>
<dbReference type="AlphaFoldDB" id="A0AA35L7F6"/>
<dbReference type="PANTHER" id="PTHR24061">
    <property type="entry name" value="CALCIUM-SENSING RECEPTOR-RELATED"/>
    <property type="match status" value="1"/>
</dbReference>
<dbReference type="InterPro" id="IPR001828">
    <property type="entry name" value="ANF_lig-bd_rcpt"/>
</dbReference>
<organism evidence="14 15">
    <name type="scientific">Podarcis lilfordi</name>
    <name type="common">Lilford's wall lizard</name>
    <dbReference type="NCBI Taxonomy" id="74358"/>
    <lineage>
        <taxon>Eukaryota</taxon>
        <taxon>Metazoa</taxon>
        <taxon>Chordata</taxon>
        <taxon>Craniata</taxon>
        <taxon>Vertebrata</taxon>
        <taxon>Euteleostomi</taxon>
        <taxon>Lepidosauria</taxon>
        <taxon>Squamata</taxon>
        <taxon>Bifurcata</taxon>
        <taxon>Unidentata</taxon>
        <taxon>Episquamata</taxon>
        <taxon>Laterata</taxon>
        <taxon>Lacertibaenia</taxon>
        <taxon>Lacertidae</taxon>
        <taxon>Podarcis</taxon>
    </lineage>
</organism>
<keyword evidence="8 12" id="KW-0472">Membrane</keyword>
<keyword evidence="5" id="KW-0732">Signal</keyword>
<evidence type="ECO:0000256" key="1">
    <source>
        <dbReference type="ARBA" id="ARBA00004651"/>
    </source>
</evidence>
<protein>
    <submittedName>
        <fullName evidence="14">Vomeronasal type-2 receptor 26-like</fullName>
    </submittedName>
</protein>
<evidence type="ECO:0000256" key="7">
    <source>
        <dbReference type="ARBA" id="ARBA00023040"/>
    </source>
</evidence>
<evidence type="ECO:0000256" key="4">
    <source>
        <dbReference type="ARBA" id="ARBA00022692"/>
    </source>
</evidence>
<dbReference type="PANTHER" id="PTHR24061:SF599">
    <property type="entry name" value="G-PROTEIN COUPLED RECEPTORS FAMILY 3 PROFILE DOMAIN-CONTAINING PROTEIN"/>
    <property type="match status" value="1"/>
</dbReference>
<comment type="similarity">
    <text evidence="2">Belongs to the G-protein coupled receptor 3 family.</text>
</comment>
<feature type="transmembrane region" description="Helical" evidence="12">
    <location>
        <begin position="561"/>
        <end position="580"/>
    </location>
</feature>
<dbReference type="PROSITE" id="PS00981">
    <property type="entry name" value="G_PROTEIN_RECEP_F3_3"/>
    <property type="match status" value="1"/>
</dbReference>
<evidence type="ECO:0000256" key="3">
    <source>
        <dbReference type="ARBA" id="ARBA00022475"/>
    </source>
</evidence>
<reference evidence="14" key="1">
    <citation type="submission" date="2022-12" db="EMBL/GenBank/DDBJ databases">
        <authorList>
            <person name="Alioto T."/>
            <person name="Alioto T."/>
            <person name="Gomez Garrido J."/>
        </authorList>
    </citation>
    <scope>NUCLEOTIDE SEQUENCE</scope>
</reference>
<dbReference type="FunFam" id="2.10.50.30:FF:000002">
    <property type="entry name" value="Vomeronasal 2 receptor, h1"/>
    <property type="match status" value="1"/>
</dbReference>
<keyword evidence="10" id="KW-0325">Glycoprotein</keyword>
<comment type="subcellular location">
    <subcellularLocation>
        <location evidence="1">Cell membrane</location>
        <topology evidence="1">Multi-pass membrane protein</topology>
    </subcellularLocation>
</comment>
<proteinExistence type="inferred from homology"/>
<dbReference type="InterPro" id="IPR000068">
    <property type="entry name" value="GPCR_3_Ca_sens_rcpt-rel"/>
</dbReference>
<dbReference type="SUPFAM" id="SSF53822">
    <property type="entry name" value="Periplasmic binding protein-like I"/>
    <property type="match status" value="1"/>
</dbReference>
<evidence type="ECO:0000256" key="2">
    <source>
        <dbReference type="ARBA" id="ARBA00007242"/>
    </source>
</evidence>
<dbReference type="Pfam" id="PF01094">
    <property type="entry name" value="ANF_receptor"/>
    <property type="match status" value="1"/>
</dbReference>
<evidence type="ECO:0000256" key="6">
    <source>
        <dbReference type="ARBA" id="ARBA00022989"/>
    </source>
</evidence>
<keyword evidence="7" id="KW-0297">G-protein coupled receptor</keyword>
<evidence type="ECO:0000259" key="13">
    <source>
        <dbReference type="PROSITE" id="PS50259"/>
    </source>
</evidence>
<evidence type="ECO:0000256" key="12">
    <source>
        <dbReference type="SAM" id="Phobius"/>
    </source>
</evidence>
<dbReference type="GO" id="GO:0004930">
    <property type="term" value="F:G protein-coupled receptor activity"/>
    <property type="evidence" value="ECO:0007669"/>
    <property type="project" value="UniProtKB-KW"/>
</dbReference>
<evidence type="ECO:0000313" key="15">
    <source>
        <dbReference type="Proteomes" id="UP001178461"/>
    </source>
</evidence>
<dbReference type="InterPro" id="IPR011500">
    <property type="entry name" value="GPCR_3_9-Cys_dom"/>
</dbReference>
<feature type="transmembrane region" description="Helical" evidence="12">
    <location>
        <begin position="676"/>
        <end position="694"/>
    </location>
</feature>